<dbReference type="EMBL" id="VZQQ01000002">
    <property type="protein sequence ID" value="MBC8745531.1"/>
    <property type="molecule type" value="Genomic_DNA"/>
</dbReference>
<proteinExistence type="predicted"/>
<dbReference type="PIRSF" id="PIRSF008757">
    <property type="entry name" value="UCP008757"/>
    <property type="match status" value="1"/>
</dbReference>
<keyword evidence="2" id="KW-1185">Reference proteome</keyword>
<dbReference type="RefSeq" id="WP_187632683.1">
    <property type="nucleotide sequence ID" value="NZ_VZQQ01000002.1"/>
</dbReference>
<sequence>MPSRALSLKDETFDQQAMRTMLPAFNAEVARKLGEIVVNIASRRSLPVAVSVVHPRSALFYCALEGSCADNGQWIRRKENTVFHFGRSSLEVGLMFAHEGWSLPSHGLSGQDYTLFGGGVPLRVANVGVVGAMSVSGLDHVKDHELVIEALCWHLGIPHIDCVLSYPRPAPHAIE</sequence>
<dbReference type="PANTHER" id="PTHR28255">
    <property type="match status" value="1"/>
</dbReference>
<reference evidence="1 2" key="1">
    <citation type="submission" date="2019-09" db="EMBL/GenBank/DDBJ databases">
        <title>Paraburkholderia podalyriae sp. nov., A South African Podalyria-associated rhizobium.</title>
        <authorList>
            <person name="Mavima L."/>
            <person name="Beukes C.W."/>
            <person name="Palmer M."/>
            <person name="De Meyer S.E."/>
            <person name="James E.K."/>
            <person name="Maluk M."/>
            <person name="Avontuur J.R."/>
            <person name="Chan W.Y."/>
            <person name="Venter S.N."/>
            <person name="Steenkamp E.T."/>
        </authorList>
    </citation>
    <scope>NUCLEOTIDE SEQUENCE [LARGE SCALE GENOMIC DNA]</scope>
    <source>
        <strain evidence="1 2">WC7.3b</strain>
    </source>
</reference>
<comment type="caution">
    <text evidence="1">The sequence shown here is derived from an EMBL/GenBank/DDBJ whole genome shotgun (WGS) entry which is preliminary data.</text>
</comment>
<evidence type="ECO:0000313" key="2">
    <source>
        <dbReference type="Proteomes" id="UP000736373"/>
    </source>
</evidence>
<dbReference type="InterPro" id="IPR010371">
    <property type="entry name" value="YBR137W-like"/>
</dbReference>
<dbReference type="SUPFAM" id="SSF143744">
    <property type="entry name" value="GlcG-like"/>
    <property type="match status" value="1"/>
</dbReference>
<accession>A0ABR7PGP9</accession>
<dbReference type="Proteomes" id="UP000736373">
    <property type="component" value="Unassembled WGS sequence"/>
</dbReference>
<gene>
    <name evidence="1" type="ORF">F6X42_02445</name>
</gene>
<protein>
    <submittedName>
        <fullName evidence="1">Heme-degrading domain-containing protein</fullName>
    </submittedName>
</protein>
<dbReference type="Pfam" id="PF03928">
    <property type="entry name" value="HbpS-like"/>
    <property type="match status" value="1"/>
</dbReference>
<dbReference type="Gene3D" id="3.30.450.150">
    <property type="entry name" value="Haem-degrading domain"/>
    <property type="match status" value="1"/>
</dbReference>
<organism evidence="1 2">
    <name type="scientific">Paraburkholderia podalyriae</name>
    <dbReference type="NCBI Taxonomy" id="1938811"/>
    <lineage>
        <taxon>Bacteria</taxon>
        <taxon>Pseudomonadati</taxon>
        <taxon>Pseudomonadota</taxon>
        <taxon>Betaproteobacteria</taxon>
        <taxon>Burkholderiales</taxon>
        <taxon>Burkholderiaceae</taxon>
        <taxon>Paraburkholderia</taxon>
    </lineage>
</organism>
<name>A0ABR7PGP9_9BURK</name>
<dbReference type="NCBIfam" id="NF002696">
    <property type="entry name" value="PRK02487.1-5"/>
    <property type="match status" value="1"/>
</dbReference>
<evidence type="ECO:0000313" key="1">
    <source>
        <dbReference type="EMBL" id="MBC8745531.1"/>
    </source>
</evidence>
<dbReference type="InterPro" id="IPR038084">
    <property type="entry name" value="PduO/GlcC-like_sf"/>
</dbReference>
<dbReference type="PANTHER" id="PTHR28255:SF1">
    <property type="entry name" value="UPF0303 PROTEIN YBR137W"/>
    <property type="match status" value="1"/>
</dbReference>
<dbReference type="InterPro" id="IPR005624">
    <property type="entry name" value="PduO/GlcC-like"/>
</dbReference>